<protein>
    <submittedName>
        <fullName evidence="3">Putative Glycosyl transferase group 1</fullName>
    </submittedName>
</protein>
<evidence type="ECO:0000259" key="1">
    <source>
        <dbReference type="Pfam" id="PF00534"/>
    </source>
</evidence>
<feature type="domain" description="Glycosyl transferase family 1" evidence="1">
    <location>
        <begin position="165"/>
        <end position="309"/>
    </location>
</feature>
<evidence type="ECO:0000259" key="2">
    <source>
        <dbReference type="Pfam" id="PF13439"/>
    </source>
</evidence>
<dbReference type="KEGG" id="ntg:NSCAC_1374"/>
<dbReference type="CDD" id="cd03801">
    <property type="entry name" value="GT4_PimA-like"/>
    <property type="match status" value="1"/>
</dbReference>
<gene>
    <name evidence="3" type="ORF">NSCAC_1374</name>
</gene>
<dbReference type="RefSeq" id="WP_197744062.1">
    <property type="nucleotide sequence ID" value="NZ_LR778175.1"/>
</dbReference>
<dbReference type="AlphaFoldDB" id="A0A7G1QB05"/>
<dbReference type="Gene3D" id="3.40.50.2000">
    <property type="entry name" value="Glycogen Phosphorylase B"/>
    <property type="match status" value="2"/>
</dbReference>
<evidence type="ECO:0000313" key="3">
    <source>
        <dbReference type="EMBL" id="CAB1276843.1"/>
    </source>
</evidence>
<dbReference type="GO" id="GO:0016757">
    <property type="term" value="F:glycosyltransferase activity"/>
    <property type="evidence" value="ECO:0007669"/>
    <property type="project" value="InterPro"/>
</dbReference>
<dbReference type="PANTHER" id="PTHR45947:SF3">
    <property type="entry name" value="SULFOQUINOVOSYL TRANSFERASE SQD2"/>
    <property type="match status" value="1"/>
</dbReference>
<proteinExistence type="predicted"/>
<feature type="domain" description="Glycosyltransferase subfamily 4-like N-terminal" evidence="2">
    <location>
        <begin position="12"/>
        <end position="150"/>
    </location>
</feature>
<name>A0A7G1QB05_9GAMM</name>
<dbReference type="EMBL" id="LR778175">
    <property type="protein sequence ID" value="CAB1276843.1"/>
    <property type="molecule type" value="Genomic_DNA"/>
</dbReference>
<dbReference type="Proteomes" id="UP000516072">
    <property type="component" value="Chromosome"/>
</dbReference>
<dbReference type="Pfam" id="PF00534">
    <property type="entry name" value="Glycos_transf_1"/>
    <property type="match status" value="1"/>
</dbReference>
<reference evidence="3 4" key="1">
    <citation type="submission" date="2020-03" db="EMBL/GenBank/DDBJ databases">
        <authorList>
            <person name="Picone N."/>
        </authorList>
    </citation>
    <scope>NUCLEOTIDE SEQUENCE [LARGE SCALE GENOMIC DNA]</scope>
    <source>
        <strain evidence="3">NSCAC1</strain>
    </source>
</reference>
<dbReference type="InterPro" id="IPR001296">
    <property type="entry name" value="Glyco_trans_1"/>
</dbReference>
<organism evidence="3 4">
    <name type="scientific">Candidatus Nitrosacidococcus tergens</name>
    <dbReference type="NCBI Taxonomy" id="553981"/>
    <lineage>
        <taxon>Bacteria</taxon>
        <taxon>Pseudomonadati</taxon>
        <taxon>Pseudomonadota</taxon>
        <taxon>Gammaproteobacteria</taxon>
        <taxon>Chromatiales</taxon>
        <taxon>Chromatiaceae</taxon>
        <taxon>Candidatus Nitrosacidococcus</taxon>
    </lineage>
</organism>
<dbReference type="InterPro" id="IPR050194">
    <property type="entry name" value="Glycosyltransferase_grp1"/>
</dbReference>
<dbReference type="PANTHER" id="PTHR45947">
    <property type="entry name" value="SULFOQUINOVOSYL TRANSFERASE SQD2"/>
    <property type="match status" value="1"/>
</dbReference>
<evidence type="ECO:0000313" key="4">
    <source>
        <dbReference type="Proteomes" id="UP000516072"/>
    </source>
</evidence>
<keyword evidence="4" id="KW-1185">Reference proteome</keyword>
<dbReference type="SUPFAM" id="SSF53756">
    <property type="entry name" value="UDP-Glycosyltransferase/glycogen phosphorylase"/>
    <property type="match status" value="1"/>
</dbReference>
<keyword evidence="3" id="KW-0808">Transferase</keyword>
<sequence>MKITQIMLTQGFGGAERYFLDLSLALADLDYKIQAIYHPQFQYRDKLENYPNITLSPVQAYGTWDLWAGYHIKKQLQAFQPHVVHTHLARGAWLGGKAAAKLNIPTLASIHNYIKLKRYQYIDIFIPSTLDEKTFLINQGISNSRIKHIPHFSRLSPVANPPILNHPPVFIALGRLVKKKGMDVLLQAFAYYLQQGGKGTLKIGGDGEEYKTLLDLCQQLNITDKVTFCGWVDNVDGFLKQGDIFILPSLHEPFGIVVLEAMALGLPIITTQTQGPLAILSSESAHFVPPKDAIALAKAMRETTLNPELTYQKAVTSLNLYKTEYTVEALIPKILQIYQDTNKY</sequence>
<dbReference type="Pfam" id="PF13439">
    <property type="entry name" value="Glyco_transf_4"/>
    <property type="match status" value="1"/>
</dbReference>
<dbReference type="InterPro" id="IPR028098">
    <property type="entry name" value="Glyco_trans_4-like_N"/>
</dbReference>
<accession>A0A7G1QB05</accession>